<accession>A0A9D4PWA8</accession>
<proteinExistence type="predicted"/>
<dbReference type="InterPro" id="IPR012337">
    <property type="entry name" value="RNaseH-like_sf"/>
</dbReference>
<keyword evidence="2" id="KW-1185">Reference proteome</keyword>
<organism evidence="1 2">
    <name type="scientific">Rhipicephalus sanguineus</name>
    <name type="common">Brown dog tick</name>
    <name type="synonym">Ixodes sanguineus</name>
    <dbReference type="NCBI Taxonomy" id="34632"/>
    <lineage>
        <taxon>Eukaryota</taxon>
        <taxon>Metazoa</taxon>
        <taxon>Ecdysozoa</taxon>
        <taxon>Arthropoda</taxon>
        <taxon>Chelicerata</taxon>
        <taxon>Arachnida</taxon>
        <taxon>Acari</taxon>
        <taxon>Parasitiformes</taxon>
        <taxon>Ixodida</taxon>
        <taxon>Ixodoidea</taxon>
        <taxon>Ixodidae</taxon>
        <taxon>Rhipicephalinae</taxon>
        <taxon>Rhipicephalus</taxon>
        <taxon>Rhipicephalus</taxon>
    </lineage>
</organism>
<dbReference type="AlphaFoldDB" id="A0A9D4PWA8"/>
<dbReference type="SUPFAM" id="SSF53098">
    <property type="entry name" value="Ribonuclease H-like"/>
    <property type="match status" value="1"/>
</dbReference>
<dbReference type="GO" id="GO:0003676">
    <property type="term" value="F:nucleic acid binding"/>
    <property type="evidence" value="ECO:0007669"/>
    <property type="project" value="InterPro"/>
</dbReference>
<evidence type="ECO:0008006" key="3">
    <source>
        <dbReference type="Google" id="ProtNLM"/>
    </source>
</evidence>
<comment type="caution">
    <text evidence="1">The sequence shown here is derived from an EMBL/GenBank/DDBJ whole genome shotgun (WGS) entry which is preliminary data.</text>
</comment>
<reference evidence="1" key="2">
    <citation type="submission" date="2021-09" db="EMBL/GenBank/DDBJ databases">
        <authorList>
            <person name="Jia N."/>
            <person name="Wang J."/>
            <person name="Shi W."/>
            <person name="Du L."/>
            <person name="Sun Y."/>
            <person name="Zhan W."/>
            <person name="Jiang J."/>
            <person name="Wang Q."/>
            <person name="Zhang B."/>
            <person name="Ji P."/>
            <person name="Sakyi L.B."/>
            <person name="Cui X."/>
            <person name="Yuan T."/>
            <person name="Jiang B."/>
            <person name="Yang W."/>
            <person name="Lam T.T.-Y."/>
            <person name="Chang Q."/>
            <person name="Ding S."/>
            <person name="Wang X."/>
            <person name="Zhu J."/>
            <person name="Ruan X."/>
            <person name="Zhao L."/>
            <person name="Wei J."/>
            <person name="Que T."/>
            <person name="Du C."/>
            <person name="Cheng J."/>
            <person name="Dai P."/>
            <person name="Han X."/>
            <person name="Huang E."/>
            <person name="Gao Y."/>
            <person name="Liu J."/>
            <person name="Shao H."/>
            <person name="Ye R."/>
            <person name="Li L."/>
            <person name="Wei W."/>
            <person name="Wang X."/>
            <person name="Wang C."/>
            <person name="Huo Q."/>
            <person name="Li W."/>
            <person name="Guo W."/>
            <person name="Chen H."/>
            <person name="Chen S."/>
            <person name="Zhou L."/>
            <person name="Zhou L."/>
            <person name="Ni X."/>
            <person name="Tian J."/>
            <person name="Zhou Y."/>
            <person name="Sheng Y."/>
            <person name="Liu T."/>
            <person name="Pan Y."/>
            <person name="Xia L."/>
            <person name="Li J."/>
            <person name="Zhao F."/>
            <person name="Cao W."/>
        </authorList>
    </citation>
    <scope>NUCLEOTIDE SEQUENCE</scope>
    <source>
        <strain evidence="1">Rsan-2018</strain>
        <tissue evidence="1">Larvae</tissue>
    </source>
</reference>
<dbReference type="InterPro" id="IPR036397">
    <property type="entry name" value="RNaseH_sf"/>
</dbReference>
<sequence length="250" mass="27152">MGLWILRGTRHDGLPTLDTTSAWKTRRKVVAFWLGIVSDMMMHPFLSVITPTGGSDSLSTVPDASLDTFDIYTDAALSDGQACIAWICAQTTEYTGTYRCQLPNGTPLHAELLVIWGANASLPYTIQKPLRVFTDSYAAYSEIFRPASEDATAAAIQSILRRHEKADRPIEIIWTPGHTGVPGGNTAAHAAAASAGGFTNLSLPPPLRINPYELLSQMAPSVATMHYVRTSLRAALPRRPSPLTVAMFRI</sequence>
<gene>
    <name evidence="1" type="ORF">HPB52_008295</name>
</gene>
<reference evidence="1" key="1">
    <citation type="journal article" date="2020" name="Cell">
        <title>Large-Scale Comparative Analyses of Tick Genomes Elucidate Their Genetic Diversity and Vector Capacities.</title>
        <authorList>
            <consortium name="Tick Genome and Microbiome Consortium (TIGMIC)"/>
            <person name="Jia N."/>
            <person name="Wang J."/>
            <person name="Shi W."/>
            <person name="Du L."/>
            <person name="Sun Y."/>
            <person name="Zhan W."/>
            <person name="Jiang J.F."/>
            <person name="Wang Q."/>
            <person name="Zhang B."/>
            <person name="Ji P."/>
            <person name="Bell-Sakyi L."/>
            <person name="Cui X.M."/>
            <person name="Yuan T.T."/>
            <person name="Jiang B.G."/>
            <person name="Yang W.F."/>
            <person name="Lam T.T."/>
            <person name="Chang Q.C."/>
            <person name="Ding S.J."/>
            <person name="Wang X.J."/>
            <person name="Zhu J.G."/>
            <person name="Ruan X.D."/>
            <person name="Zhao L."/>
            <person name="Wei J.T."/>
            <person name="Ye R.Z."/>
            <person name="Que T.C."/>
            <person name="Du C.H."/>
            <person name="Zhou Y.H."/>
            <person name="Cheng J.X."/>
            <person name="Dai P.F."/>
            <person name="Guo W.B."/>
            <person name="Han X.H."/>
            <person name="Huang E.J."/>
            <person name="Li L.F."/>
            <person name="Wei W."/>
            <person name="Gao Y.C."/>
            <person name="Liu J.Z."/>
            <person name="Shao H.Z."/>
            <person name="Wang X."/>
            <person name="Wang C.C."/>
            <person name="Yang T.C."/>
            <person name="Huo Q.B."/>
            <person name="Li W."/>
            <person name="Chen H.Y."/>
            <person name="Chen S.E."/>
            <person name="Zhou L.G."/>
            <person name="Ni X.B."/>
            <person name="Tian J.H."/>
            <person name="Sheng Y."/>
            <person name="Liu T."/>
            <person name="Pan Y.S."/>
            <person name="Xia L.Y."/>
            <person name="Li J."/>
            <person name="Zhao F."/>
            <person name="Cao W.C."/>
        </authorList>
    </citation>
    <scope>NUCLEOTIDE SEQUENCE</scope>
    <source>
        <strain evidence="1">Rsan-2018</strain>
    </source>
</reference>
<evidence type="ECO:0000313" key="1">
    <source>
        <dbReference type="EMBL" id="KAH7956342.1"/>
    </source>
</evidence>
<dbReference type="EMBL" id="JABSTV010001250">
    <property type="protein sequence ID" value="KAH7956342.1"/>
    <property type="molecule type" value="Genomic_DNA"/>
</dbReference>
<protein>
    <recommendedName>
        <fullName evidence="3">RNase H type-1 domain-containing protein</fullName>
    </recommendedName>
</protein>
<dbReference type="Proteomes" id="UP000821837">
    <property type="component" value="Unassembled WGS sequence"/>
</dbReference>
<dbReference type="Gene3D" id="3.30.420.10">
    <property type="entry name" value="Ribonuclease H-like superfamily/Ribonuclease H"/>
    <property type="match status" value="1"/>
</dbReference>
<evidence type="ECO:0000313" key="2">
    <source>
        <dbReference type="Proteomes" id="UP000821837"/>
    </source>
</evidence>
<name>A0A9D4PWA8_RHISA</name>